<gene>
    <name evidence="5" type="primary">murF_1</name>
    <name evidence="5" type="ORF">NCTC10684_01796</name>
</gene>
<feature type="domain" description="Mur ligase central" evidence="4">
    <location>
        <begin position="48"/>
        <end position="233"/>
    </location>
</feature>
<evidence type="ECO:0000256" key="2">
    <source>
        <dbReference type="ARBA" id="ARBA00022741"/>
    </source>
</evidence>
<dbReference type="RefSeq" id="WP_115730886.1">
    <property type="nucleotide sequence ID" value="NZ_BAAAVY010000008.1"/>
</dbReference>
<dbReference type="EMBL" id="UFSM01000001">
    <property type="protein sequence ID" value="SUU88572.1"/>
    <property type="molecule type" value="Genomic_DNA"/>
</dbReference>
<proteinExistence type="predicted"/>
<protein>
    <submittedName>
        <fullName evidence="5">UDP-N-acetylmuramoyl-tripeptide--D-alanyl-D-alanine ligase</fullName>
        <ecNumber evidence="5">6.3.2.10</ecNumber>
    </submittedName>
</protein>
<evidence type="ECO:0000256" key="1">
    <source>
        <dbReference type="ARBA" id="ARBA00022598"/>
    </source>
</evidence>
<evidence type="ECO:0000313" key="5">
    <source>
        <dbReference type="EMBL" id="SUU88572.1"/>
    </source>
</evidence>
<accession>A0A380WJP0</accession>
<dbReference type="Proteomes" id="UP000254701">
    <property type="component" value="Unassembled WGS sequence"/>
</dbReference>
<dbReference type="PANTHER" id="PTHR43024">
    <property type="entry name" value="UDP-N-ACETYLMURAMOYL-TRIPEPTIDE--D-ALANYL-D-ALANINE LIGASE"/>
    <property type="match status" value="1"/>
</dbReference>
<name>A0A380WJP0_AMIAI</name>
<dbReference type="EC" id="6.3.2.10" evidence="5"/>
<keyword evidence="1 5" id="KW-0436">Ligase</keyword>
<reference evidence="5 6" key="1">
    <citation type="submission" date="2018-06" db="EMBL/GenBank/DDBJ databases">
        <authorList>
            <consortium name="Pathogen Informatics"/>
            <person name="Doyle S."/>
        </authorList>
    </citation>
    <scope>NUCLEOTIDE SEQUENCE [LARGE SCALE GENOMIC DNA]</scope>
    <source>
        <strain evidence="5 6">NCTC10684</strain>
    </source>
</reference>
<dbReference type="GO" id="GO:0005524">
    <property type="term" value="F:ATP binding"/>
    <property type="evidence" value="ECO:0007669"/>
    <property type="project" value="UniProtKB-KW"/>
</dbReference>
<keyword evidence="2" id="KW-0547">Nucleotide-binding</keyword>
<dbReference type="SUPFAM" id="SSF53623">
    <property type="entry name" value="MurD-like peptide ligases, catalytic domain"/>
    <property type="match status" value="1"/>
</dbReference>
<keyword evidence="3" id="KW-0067">ATP-binding</keyword>
<dbReference type="InterPro" id="IPR036615">
    <property type="entry name" value="Mur_ligase_C_dom_sf"/>
</dbReference>
<dbReference type="Gene3D" id="3.90.190.20">
    <property type="entry name" value="Mur ligase, C-terminal domain"/>
    <property type="match status" value="1"/>
</dbReference>
<dbReference type="InterPro" id="IPR036565">
    <property type="entry name" value="Mur-like_cat_sf"/>
</dbReference>
<dbReference type="SUPFAM" id="SSF53244">
    <property type="entry name" value="MurD-like peptide ligases, peptide-binding domain"/>
    <property type="match status" value="1"/>
</dbReference>
<dbReference type="InterPro" id="IPR051046">
    <property type="entry name" value="MurCDEF_CellWall_CoF430Synth"/>
</dbReference>
<evidence type="ECO:0000259" key="4">
    <source>
        <dbReference type="Pfam" id="PF08245"/>
    </source>
</evidence>
<dbReference type="PANTHER" id="PTHR43024:SF1">
    <property type="entry name" value="UDP-N-ACETYLMURAMOYL-TRIPEPTIDE--D-ALANYL-D-ALANINE LIGASE"/>
    <property type="match status" value="1"/>
</dbReference>
<evidence type="ECO:0000313" key="6">
    <source>
        <dbReference type="Proteomes" id="UP000254701"/>
    </source>
</evidence>
<dbReference type="Pfam" id="PF08245">
    <property type="entry name" value="Mur_ligase_M"/>
    <property type="match status" value="1"/>
</dbReference>
<dbReference type="AlphaFoldDB" id="A0A380WJP0"/>
<dbReference type="InterPro" id="IPR013221">
    <property type="entry name" value="Mur_ligase_cen"/>
</dbReference>
<dbReference type="GO" id="GO:0047480">
    <property type="term" value="F:UDP-N-acetylmuramoyl-tripeptide-D-alanyl-D-alanine ligase activity"/>
    <property type="evidence" value="ECO:0007669"/>
    <property type="project" value="UniProtKB-EC"/>
</dbReference>
<sequence>MYQGFKNATRSFRRKHGPRAIMARLGNGLRLKLAQLKRGRSEALHIGITGSSAKSTTTALLAHILEGQGSVHAQIYENTIPQLARTLCSAPLQADYIVAEVGATVKGSIMPMARLLRPDVAIITKVGLEHYSAFRGKDAVAREKGELVAALRPSGLAILNADDPHVMAMAKRTQARIVTFGRSENADYRLDAAEASFPQLLKVTVSCRKGSFELQTAFVGEEFWIATLGAFATAVELGVAPTLAASRIASFPAPWNRCGVLATSGGPTFIIDTVKAPNDSIPAAIAILRKSRAANKRAIIGFISDYTGGTRKGTALAYDLAYPCSDQFIFVGENGHRARPSEDDKKSGKFIDFLLPREASDYVRATSRPDELILLKGSQTQHLERIALSWTHDVRCWETNCGKYIDCLQCGMVEVPYNEHRQARKARARVWRSKGFSPSG</sequence>
<organism evidence="5 6">
    <name type="scientific">Aminobacter aminovorans</name>
    <name type="common">Chelatobacter heintzii</name>
    <dbReference type="NCBI Taxonomy" id="83263"/>
    <lineage>
        <taxon>Bacteria</taxon>
        <taxon>Pseudomonadati</taxon>
        <taxon>Pseudomonadota</taxon>
        <taxon>Alphaproteobacteria</taxon>
        <taxon>Hyphomicrobiales</taxon>
        <taxon>Phyllobacteriaceae</taxon>
        <taxon>Aminobacter</taxon>
    </lineage>
</organism>
<evidence type="ECO:0000256" key="3">
    <source>
        <dbReference type="ARBA" id="ARBA00022840"/>
    </source>
</evidence>
<dbReference type="Gene3D" id="3.40.1190.10">
    <property type="entry name" value="Mur-like, catalytic domain"/>
    <property type="match status" value="1"/>
</dbReference>
<dbReference type="OrthoDB" id="9803907at2"/>